<reference evidence="1" key="2">
    <citation type="submission" date="2023-05" db="EMBL/GenBank/DDBJ databases">
        <authorList>
            <person name="Schelkunov M.I."/>
        </authorList>
    </citation>
    <scope>NUCLEOTIDE SEQUENCE</scope>
    <source>
        <strain evidence="1">Hsosn_3</strain>
        <tissue evidence="1">Leaf</tissue>
    </source>
</reference>
<gene>
    <name evidence="1" type="ORF">POM88_034727</name>
</gene>
<dbReference type="EMBL" id="JAUIZM010000008">
    <property type="protein sequence ID" value="KAK1368635.1"/>
    <property type="molecule type" value="Genomic_DNA"/>
</dbReference>
<sequence length="184" mass="21199">MINECLAVRTRGKGKKVELAAKDKENWNEWDIEARYIHQVQFLSEARQKLSSAQDELSTAKTKEEDERVKTLTAERDQFQEAHSDIEVGIVKLDAEKKEASVAFEAFNTAKEEFERISTHLLQLVKQKGVSVHRYFVISGFYVQEQLLLFFDYPKSKEEHSVEDTATVLLTQGKGNLKLRLHAQ</sequence>
<accession>A0AAD8HM30</accession>
<keyword evidence="2" id="KW-1185">Reference proteome</keyword>
<protein>
    <submittedName>
        <fullName evidence="1">Uncharacterized protein</fullName>
    </submittedName>
</protein>
<dbReference type="Proteomes" id="UP001237642">
    <property type="component" value="Unassembled WGS sequence"/>
</dbReference>
<proteinExistence type="predicted"/>
<dbReference type="AlphaFoldDB" id="A0AAD8HM30"/>
<evidence type="ECO:0000313" key="2">
    <source>
        <dbReference type="Proteomes" id="UP001237642"/>
    </source>
</evidence>
<organism evidence="1 2">
    <name type="scientific">Heracleum sosnowskyi</name>
    <dbReference type="NCBI Taxonomy" id="360622"/>
    <lineage>
        <taxon>Eukaryota</taxon>
        <taxon>Viridiplantae</taxon>
        <taxon>Streptophyta</taxon>
        <taxon>Embryophyta</taxon>
        <taxon>Tracheophyta</taxon>
        <taxon>Spermatophyta</taxon>
        <taxon>Magnoliopsida</taxon>
        <taxon>eudicotyledons</taxon>
        <taxon>Gunneridae</taxon>
        <taxon>Pentapetalae</taxon>
        <taxon>asterids</taxon>
        <taxon>campanulids</taxon>
        <taxon>Apiales</taxon>
        <taxon>Apiaceae</taxon>
        <taxon>Apioideae</taxon>
        <taxon>apioid superclade</taxon>
        <taxon>Tordylieae</taxon>
        <taxon>Tordyliinae</taxon>
        <taxon>Heracleum</taxon>
    </lineage>
</organism>
<reference evidence="1" key="1">
    <citation type="submission" date="2023-02" db="EMBL/GenBank/DDBJ databases">
        <title>Genome of toxic invasive species Heracleum sosnowskyi carries increased number of genes despite the absence of recent whole-genome duplications.</title>
        <authorList>
            <person name="Schelkunov M."/>
            <person name="Shtratnikova V."/>
            <person name="Makarenko M."/>
            <person name="Klepikova A."/>
            <person name="Omelchenko D."/>
            <person name="Novikova G."/>
            <person name="Obukhova E."/>
            <person name="Bogdanov V."/>
            <person name="Penin A."/>
            <person name="Logacheva M."/>
        </authorList>
    </citation>
    <scope>NUCLEOTIDE SEQUENCE</scope>
    <source>
        <strain evidence="1">Hsosn_3</strain>
        <tissue evidence="1">Leaf</tissue>
    </source>
</reference>
<evidence type="ECO:0000313" key="1">
    <source>
        <dbReference type="EMBL" id="KAK1368635.1"/>
    </source>
</evidence>
<comment type="caution">
    <text evidence="1">The sequence shown here is derived from an EMBL/GenBank/DDBJ whole genome shotgun (WGS) entry which is preliminary data.</text>
</comment>
<name>A0AAD8HM30_9APIA</name>